<name>A0A6I9S3Y2_ELAGV</name>
<feature type="compositionally biased region" description="Basic residues" evidence="2">
    <location>
        <begin position="1031"/>
        <end position="1044"/>
    </location>
</feature>
<dbReference type="GeneID" id="105056309"/>
<protein>
    <submittedName>
        <fullName evidence="5 6">G patch domain-containing protein TGH homolog isoform X1</fullName>
    </submittedName>
</protein>
<evidence type="ECO:0000313" key="6">
    <source>
        <dbReference type="RefSeq" id="XP_010936766.1"/>
    </source>
</evidence>
<dbReference type="InterPro" id="IPR011666">
    <property type="entry name" value="DUF1604"/>
</dbReference>
<accession>A0A6I9S3Y2</accession>
<evidence type="ECO:0000259" key="3">
    <source>
        <dbReference type="PROSITE" id="PS50128"/>
    </source>
</evidence>
<dbReference type="OrthoDB" id="20507at2759"/>
<dbReference type="InterPro" id="IPR000061">
    <property type="entry name" value="Surp"/>
</dbReference>
<feature type="compositionally biased region" description="Basic residues" evidence="2">
    <location>
        <begin position="961"/>
        <end position="975"/>
    </location>
</feature>
<dbReference type="SUPFAM" id="SSF109905">
    <property type="entry name" value="Surp module (SWAP domain)"/>
    <property type="match status" value="1"/>
</dbReference>
<proteinExistence type="predicted"/>
<dbReference type="GO" id="GO:0005634">
    <property type="term" value="C:nucleus"/>
    <property type="evidence" value="ECO:0007669"/>
    <property type="project" value="TreeGrafter"/>
</dbReference>
<dbReference type="Pfam" id="PF01805">
    <property type="entry name" value="Surp"/>
    <property type="match status" value="1"/>
</dbReference>
<dbReference type="KEGG" id="egu:105056309"/>
<feature type="region of interest" description="Disordered" evidence="2">
    <location>
        <begin position="859"/>
        <end position="1088"/>
    </location>
</feature>
<feature type="compositionally biased region" description="Polar residues" evidence="2">
    <location>
        <begin position="706"/>
        <end position="717"/>
    </location>
</feature>
<feature type="compositionally biased region" description="Low complexity" evidence="2">
    <location>
        <begin position="883"/>
        <end position="892"/>
    </location>
</feature>
<reference evidence="5 6" key="1">
    <citation type="submission" date="2025-04" db="UniProtKB">
        <authorList>
            <consortium name="RefSeq"/>
        </authorList>
    </citation>
    <scope>IDENTIFICATION</scope>
</reference>
<evidence type="ECO:0000313" key="5">
    <source>
        <dbReference type="RefSeq" id="XP_010936765.1"/>
    </source>
</evidence>
<gene>
    <name evidence="5 6 7" type="primary">LOC105056309</name>
</gene>
<dbReference type="RefSeq" id="XP_010936766.1">
    <property type="nucleotide sequence ID" value="XM_010938464.3"/>
</dbReference>
<feature type="region of interest" description="Disordered" evidence="2">
    <location>
        <begin position="683"/>
        <end position="763"/>
    </location>
</feature>
<dbReference type="AlphaFoldDB" id="A0A6I9S3Y2"/>
<dbReference type="PROSITE" id="PS50128">
    <property type="entry name" value="SURP"/>
    <property type="match status" value="1"/>
</dbReference>
<dbReference type="GO" id="GO:0006397">
    <property type="term" value="P:mRNA processing"/>
    <property type="evidence" value="ECO:0007669"/>
    <property type="project" value="UniProtKB-KW"/>
</dbReference>
<dbReference type="Proteomes" id="UP000504607">
    <property type="component" value="Chromosome 13"/>
</dbReference>
<keyword evidence="1" id="KW-0507">mRNA processing</keyword>
<dbReference type="Pfam" id="PF07713">
    <property type="entry name" value="DUF1604"/>
    <property type="match status" value="1"/>
</dbReference>
<dbReference type="RefSeq" id="XP_010936767.1">
    <property type="nucleotide sequence ID" value="XM_010938465.3"/>
</dbReference>
<dbReference type="Gene3D" id="1.10.10.790">
    <property type="entry name" value="Surp module"/>
    <property type="match status" value="1"/>
</dbReference>
<evidence type="ECO:0000256" key="1">
    <source>
        <dbReference type="ARBA" id="ARBA00022664"/>
    </source>
</evidence>
<feature type="domain" description="SURP motif" evidence="3">
    <location>
        <begin position="409"/>
        <end position="451"/>
    </location>
</feature>
<dbReference type="GO" id="GO:0003723">
    <property type="term" value="F:RNA binding"/>
    <property type="evidence" value="ECO:0007669"/>
    <property type="project" value="InterPro"/>
</dbReference>
<organism evidence="4 7">
    <name type="scientific">Elaeis guineensis var. tenera</name>
    <name type="common">Oil palm</name>
    <dbReference type="NCBI Taxonomy" id="51953"/>
    <lineage>
        <taxon>Eukaryota</taxon>
        <taxon>Viridiplantae</taxon>
        <taxon>Streptophyta</taxon>
        <taxon>Embryophyta</taxon>
        <taxon>Tracheophyta</taxon>
        <taxon>Spermatophyta</taxon>
        <taxon>Magnoliopsida</taxon>
        <taxon>Liliopsida</taxon>
        <taxon>Arecaceae</taxon>
        <taxon>Arecoideae</taxon>
        <taxon>Cocoseae</taxon>
        <taxon>Elaeidinae</taxon>
        <taxon>Elaeis</taxon>
    </lineage>
</organism>
<dbReference type="SMART" id="SM00648">
    <property type="entry name" value="SWAP"/>
    <property type="match status" value="1"/>
</dbReference>
<evidence type="ECO:0000313" key="7">
    <source>
        <dbReference type="RefSeq" id="XP_010936767.1"/>
    </source>
</evidence>
<feature type="compositionally biased region" description="Basic and acidic residues" evidence="2">
    <location>
        <begin position="686"/>
        <end position="704"/>
    </location>
</feature>
<keyword evidence="4" id="KW-1185">Reference proteome</keyword>
<dbReference type="PANTHER" id="PTHR13384:SF19">
    <property type="entry name" value="G PATCH DOMAIN-CONTAINING PROTEIN 1"/>
    <property type="match status" value="1"/>
</dbReference>
<feature type="compositionally biased region" description="Basic residues" evidence="2">
    <location>
        <begin position="989"/>
        <end position="1002"/>
    </location>
</feature>
<feature type="compositionally biased region" description="Basic and acidic residues" evidence="2">
    <location>
        <begin position="977"/>
        <end position="988"/>
    </location>
</feature>
<feature type="compositionally biased region" description="Acidic residues" evidence="2">
    <location>
        <begin position="742"/>
        <end position="751"/>
    </location>
</feature>
<dbReference type="RefSeq" id="XP_010936765.1">
    <property type="nucleotide sequence ID" value="XM_010938463.3"/>
</dbReference>
<sequence>MDEDEEDYVLYGTPIEREEETSARKRKAVADAGQLRTLPLWKQEVRDEEGRRRFHGAFTGGFSAGYYNTVGSKEGWTPQTFTSSRKNRAEVKQQSIYNFLDEDDVKDMGGHALETSLQFDTFGFTAAEFARKKVDKEQQKRPSAIPGPVPDEIVLPAANSIGIKLLQKMGWRRGHSIKDAHTDSLYEARREARKAFLAFSGNEGGAELAQNESSRSDSEEWTEKFRDGIYASQNTPKYVLHPKLDLHGLGYDPFRHAPEFRDRKTFHEFKNKDRHYKSDVSMKGNLLASNSGNYAPGFGIGALEELDIEDEDIYASGFDFEQTEVEEVEPSRIIRHNKYKLEDKKQGVLPGFKVASISDYNVERFHPPVIPADFEPYHKFPIPLEMEDKLAELPPPEVPPPEDNNLRLSIEGLATLVARYGKHFEDLSKEKHKFNPLFLFLNGGNGHSYYARKLWEEKQKKVDQRRMEDVKSKSSVQTMTADSRGRILGEKPLESSSSGSSSSTAFKEVIHFQSNLSDTFTKPISAVELSESAKPFKNDPAKQERFDQFLKDKYEGGLRSTQSLASSIMSEVDRARERLDFEAAAEAIEKGKGNTKIGVPSTHRDLLGLGEPFFIPSTGIEKHEISQDEEKIMNRFSPKREEFQWRPTPILCKRFDIIDPFMGKPPPLPRPRSKMETLIFMTESLKSSKTEETRSATRDSKHISPSEVQEVQKQPTANEPDMEPSTTSVQRPVDLYKAIFSDESDDDEDDASPSQVVDLERKNEGANTTLNRLIAGDFLESLGKELGLEVPPDSQPCKANNLTLTENASIEDLKIPSTNEKSTSKFEMPKVLLENKDEACKPCPPENGKNSASAFKPCEIEVPPFNGDGHGHCSSLKDSFNISSSSGVASGSPDVKDGKVQAKVEHDAKISRSHSKYQRSRGSSPDTDSGDQRRVKISRTDSRHRGRSKTPDTDSSSDQHHSRKHRTHPRHHQSRSRTPDTDYSSDQHRAKRSRTHSRHHHGSTVPDIDTSSGFQYRDHSRSGVEKCSPQGKRKKHSRRHKQKGRSPDRYAIHENDRDLTDDSRKDRNSGDRGRHSAKSKSDGHRKYR</sequence>
<evidence type="ECO:0000313" key="4">
    <source>
        <dbReference type="Proteomes" id="UP000504607"/>
    </source>
</evidence>
<dbReference type="InterPro" id="IPR035967">
    <property type="entry name" value="SWAP/Surp_sf"/>
</dbReference>
<dbReference type="Pfam" id="PF26093">
    <property type="entry name" value="HTH_TGH"/>
    <property type="match status" value="1"/>
</dbReference>
<feature type="compositionally biased region" description="Basic and acidic residues" evidence="2">
    <location>
        <begin position="1045"/>
        <end position="1088"/>
    </location>
</feature>
<feature type="compositionally biased region" description="Basic and acidic residues" evidence="2">
    <location>
        <begin position="461"/>
        <end position="472"/>
    </location>
</feature>
<feature type="compositionally biased region" description="Basic and acidic residues" evidence="2">
    <location>
        <begin position="930"/>
        <end position="960"/>
    </location>
</feature>
<feature type="compositionally biased region" description="Basic and acidic residues" evidence="2">
    <location>
        <begin position="483"/>
        <end position="493"/>
    </location>
</feature>
<feature type="region of interest" description="Disordered" evidence="2">
    <location>
        <begin position="461"/>
        <end position="502"/>
    </location>
</feature>
<dbReference type="PANTHER" id="PTHR13384">
    <property type="entry name" value="G PATCH DOMAIN-CONTAINING PROTEIN 1"/>
    <property type="match status" value="1"/>
</dbReference>
<feature type="compositionally biased region" description="Basic and acidic residues" evidence="2">
    <location>
        <begin position="894"/>
        <end position="910"/>
    </location>
</feature>
<evidence type="ECO:0000256" key="2">
    <source>
        <dbReference type="SAM" id="MobiDB-lite"/>
    </source>
</evidence>